<organism evidence="1">
    <name type="scientific">viral metagenome</name>
    <dbReference type="NCBI Taxonomy" id="1070528"/>
    <lineage>
        <taxon>unclassified sequences</taxon>
        <taxon>metagenomes</taxon>
        <taxon>organismal metagenomes</taxon>
    </lineage>
</organism>
<proteinExistence type="predicted"/>
<sequence>MSKPISEVNKLGEIREGLRPDDVCGFLIADYQCKGYYCQMGYQTFRYISSFSEKCTMEDFQNCYFGPKGQDIMQPFERGYYRGR</sequence>
<dbReference type="AlphaFoldDB" id="A0A6M3KPA0"/>
<name>A0A6M3KPA0_9ZZZZ</name>
<accession>A0A6M3KPA0</accession>
<protein>
    <submittedName>
        <fullName evidence="1">Uncharacterized protein</fullName>
    </submittedName>
</protein>
<reference evidence="1" key="1">
    <citation type="submission" date="2020-03" db="EMBL/GenBank/DDBJ databases">
        <title>The deep terrestrial virosphere.</title>
        <authorList>
            <person name="Holmfeldt K."/>
            <person name="Nilsson E."/>
            <person name="Simone D."/>
            <person name="Lopez-Fernandez M."/>
            <person name="Wu X."/>
            <person name="de Brujin I."/>
            <person name="Lundin D."/>
            <person name="Andersson A."/>
            <person name="Bertilsson S."/>
            <person name="Dopson M."/>
        </authorList>
    </citation>
    <scope>NUCLEOTIDE SEQUENCE</scope>
    <source>
        <strain evidence="1">MM415A00246</strain>
    </source>
</reference>
<gene>
    <name evidence="1" type="ORF">MM415A00246_0019</name>
</gene>
<dbReference type="EMBL" id="MT142520">
    <property type="protein sequence ID" value="QJA83897.1"/>
    <property type="molecule type" value="Genomic_DNA"/>
</dbReference>
<evidence type="ECO:0000313" key="1">
    <source>
        <dbReference type="EMBL" id="QJA83897.1"/>
    </source>
</evidence>